<proteinExistence type="predicted"/>
<name>A0A139HZ18_9PEZI</name>
<dbReference type="InterPro" id="IPR052766">
    <property type="entry name" value="S41A_metabolite_peptidase"/>
</dbReference>
<gene>
    <name evidence="3" type="ORF">AC579_4700</name>
</gene>
<dbReference type="PANTHER" id="PTHR37049:SF4">
    <property type="entry name" value="RHODANESE DOMAIN-CONTAINING PROTEIN"/>
    <property type="match status" value="1"/>
</dbReference>
<dbReference type="Gene3D" id="3.90.226.10">
    <property type="entry name" value="2-enoyl-CoA Hydratase, Chain A, domain 1"/>
    <property type="match status" value="1"/>
</dbReference>
<keyword evidence="4" id="KW-1185">Reference proteome</keyword>
<dbReference type="EMBL" id="LFZO01000536">
    <property type="protein sequence ID" value="KXT07741.1"/>
    <property type="molecule type" value="Genomic_DNA"/>
</dbReference>
<organism evidence="3 4">
    <name type="scientific">Pseudocercospora musae</name>
    <dbReference type="NCBI Taxonomy" id="113226"/>
    <lineage>
        <taxon>Eukaryota</taxon>
        <taxon>Fungi</taxon>
        <taxon>Dikarya</taxon>
        <taxon>Ascomycota</taxon>
        <taxon>Pezizomycotina</taxon>
        <taxon>Dothideomycetes</taxon>
        <taxon>Dothideomycetidae</taxon>
        <taxon>Mycosphaerellales</taxon>
        <taxon>Mycosphaerellaceae</taxon>
        <taxon>Pseudocercospora</taxon>
    </lineage>
</organism>
<evidence type="ECO:0000313" key="4">
    <source>
        <dbReference type="Proteomes" id="UP000073492"/>
    </source>
</evidence>
<sequence length="644" mass="71237">MPGIPGQLAFACLRSMPFNSSLATAFIDAYRPYLLFHSTLDPLRSPPAGYLSPSIDLLAGLTKIRSRAASGDYESQFDFDWDLNRLLSLAHDGHLQIELCSQHIFVFTRDLPLVSVSDDGLRLPAIYTLDDAQRRQAHQPHHVFPVVEINGVDATYYLESHVAMWLDAHDPDARYNHLFPSAAARLSGAYSGGAWTRYKGLWPGAASYRLRFANGSHTTVDTHASWPAANGPMIYERGADLFAAACLPNATSTLGMDKTPSGAVNDAASAAKMYPEADTEHDDTPIKLHYLPSARFPDVAVLQVASFKVHHNVSNYVAATEQMLQQAVTQGKTKLIIDLSDNNGGDVDVGLKLFRLLFPDQDVYSATRFRAHGLVDIMGQIFSRGFASGQAPIDLTILPHDAVNPAQAHVFQSWDELYGPHEYQGTNMSHLYAVSDLHATSTLPFVHKSRAFFQARDMVMLTNGRCSSTCALFAQQMHRHGVRAVTFGGRPRHGFAQAVGGNKGAQYWSVSTIGQYIAMALEMASNATKLRRRVEDEYLLAELQNLMPPLPADFPLRFNMQGESGINFRSSYDDDDGDIPRQFRYEAADCRRFFTADNIFQPESIWMDTAKAVSGEAYCVGTSESHHSMQFGERMPLPSPHLPL</sequence>
<dbReference type="GO" id="GO:0008236">
    <property type="term" value="F:serine-type peptidase activity"/>
    <property type="evidence" value="ECO:0007669"/>
    <property type="project" value="InterPro"/>
</dbReference>
<evidence type="ECO:0000259" key="2">
    <source>
        <dbReference type="Pfam" id="PF23658"/>
    </source>
</evidence>
<accession>A0A139HZ18</accession>
<dbReference type="OrthoDB" id="27214at2759"/>
<protein>
    <submittedName>
        <fullName evidence="3">Uncharacterized protein</fullName>
    </submittedName>
</protein>
<dbReference type="GO" id="GO:0006508">
    <property type="term" value="P:proteolysis"/>
    <property type="evidence" value="ECO:0007669"/>
    <property type="project" value="InterPro"/>
</dbReference>
<feature type="domain" description="CPAF-like PDZ" evidence="2">
    <location>
        <begin position="107"/>
        <end position="227"/>
    </location>
</feature>
<dbReference type="AlphaFoldDB" id="A0A139HZ18"/>
<evidence type="ECO:0000259" key="1">
    <source>
        <dbReference type="Pfam" id="PF03572"/>
    </source>
</evidence>
<dbReference type="STRING" id="113226.A0A139HZ18"/>
<dbReference type="Proteomes" id="UP000073492">
    <property type="component" value="Unassembled WGS sequence"/>
</dbReference>
<dbReference type="InterPro" id="IPR005151">
    <property type="entry name" value="Tail-specific_protease"/>
</dbReference>
<dbReference type="InterPro" id="IPR056186">
    <property type="entry name" value="PDZ_CPAF-rel"/>
</dbReference>
<dbReference type="Pfam" id="PF03572">
    <property type="entry name" value="Peptidase_S41"/>
    <property type="match status" value="1"/>
</dbReference>
<comment type="caution">
    <text evidence="3">The sequence shown here is derived from an EMBL/GenBank/DDBJ whole genome shotgun (WGS) entry which is preliminary data.</text>
</comment>
<dbReference type="InterPro" id="IPR029045">
    <property type="entry name" value="ClpP/crotonase-like_dom_sf"/>
</dbReference>
<reference evidence="3 4" key="1">
    <citation type="submission" date="2015-07" db="EMBL/GenBank/DDBJ databases">
        <title>Comparative genomics of the Sigatoka disease complex on banana suggests a link between parallel evolutionary changes in Pseudocercospora fijiensis and Pseudocercospora eumusae and increased virulence on the banana host.</title>
        <authorList>
            <person name="Chang T.-C."/>
            <person name="Salvucci A."/>
            <person name="Crous P.W."/>
            <person name="Stergiopoulos I."/>
        </authorList>
    </citation>
    <scope>NUCLEOTIDE SEQUENCE [LARGE SCALE GENOMIC DNA]</scope>
    <source>
        <strain evidence="3 4">CBS 116634</strain>
    </source>
</reference>
<feature type="domain" description="Tail specific protease" evidence="1">
    <location>
        <begin position="298"/>
        <end position="490"/>
    </location>
</feature>
<dbReference type="PANTHER" id="PTHR37049">
    <property type="entry name" value="PEPTIDASE S41 FAMILY PROTEIN"/>
    <property type="match status" value="1"/>
</dbReference>
<dbReference type="SUPFAM" id="SSF52096">
    <property type="entry name" value="ClpP/crotonase"/>
    <property type="match status" value="1"/>
</dbReference>
<dbReference type="Pfam" id="PF23658">
    <property type="entry name" value="PDZ_CPAF_rel"/>
    <property type="match status" value="1"/>
</dbReference>
<evidence type="ECO:0000313" key="3">
    <source>
        <dbReference type="EMBL" id="KXT07741.1"/>
    </source>
</evidence>